<keyword evidence="2" id="KW-1185">Reference proteome</keyword>
<dbReference type="Gene3D" id="1.10.10.10">
    <property type="entry name" value="Winged helix-like DNA-binding domain superfamily/Winged helix DNA-binding domain"/>
    <property type="match status" value="1"/>
</dbReference>
<dbReference type="InterPro" id="IPR036390">
    <property type="entry name" value="WH_DNA-bd_sf"/>
</dbReference>
<dbReference type="CDD" id="cd00090">
    <property type="entry name" value="HTH_ARSR"/>
    <property type="match status" value="1"/>
</dbReference>
<name>A0A401YTQ2_9ACTN</name>
<comment type="caution">
    <text evidence="1">The sequence shown here is derived from an EMBL/GenBank/DDBJ whole genome shotgun (WGS) entry which is preliminary data.</text>
</comment>
<protein>
    <submittedName>
        <fullName evidence="1">Transcriptional regulator</fullName>
    </submittedName>
</protein>
<evidence type="ECO:0000313" key="1">
    <source>
        <dbReference type="EMBL" id="GCD97971.1"/>
    </source>
</evidence>
<dbReference type="EMBL" id="BIFH01000026">
    <property type="protein sequence ID" value="GCD97971.1"/>
    <property type="molecule type" value="Genomic_DNA"/>
</dbReference>
<dbReference type="InterPro" id="IPR011991">
    <property type="entry name" value="ArsR-like_HTH"/>
</dbReference>
<dbReference type="RefSeq" id="WP_126639913.1">
    <property type="nucleotide sequence ID" value="NZ_BIFH01000026.1"/>
</dbReference>
<organism evidence="1 2">
    <name type="scientific">Embleya hyalina</name>
    <dbReference type="NCBI Taxonomy" id="516124"/>
    <lineage>
        <taxon>Bacteria</taxon>
        <taxon>Bacillati</taxon>
        <taxon>Actinomycetota</taxon>
        <taxon>Actinomycetes</taxon>
        <taxon>Kitasatosporales</taxon>
        <taxon>Streptomycetaceae</taxon>
        <taxon>Embleya</taxon>
    </lineage>
</organism>
<accession>A0A401YTQ2</accession>
<sequence>MLRFHLTGEDLHRLRLADRLDPMWEIAFTLHLLQNREPDPVFAAWRQEVCAALESAELTRAVRELARLYPPSEPFPDFLVPPGTAGDLDTGIDRVLATPPATIAAELARLAAGRRPLPSWAGILAGGDAAGLQRFGRLLRAYHTIAVAPYASRAATAFEADRAQRAEAMLSGGVRGLLGSFPAQLMCWRDDILSTPCPVDADIRADGRSIVLAPSFFCGPHPFAVVRPGLPIVLTYPVARPADWLTRGRVALDASTIPLSRLVGSARAAALDAIGSGVNTSRLAAIIGVSMATASRHASVLREAGLVSSERRGQSMVHVRTRLGTALLNGRVPRI</sequence>
<reference evidence="1 2" key="1">
    <citation type="submission" date="2018-12" db="EMBL/GenBank/DDBJ databases">
        <title>Draft genome sequence of Embleya hyalina NBRC 13850T.</title>
        <authorList>
            <person name="Komaki H."/>
            <person name="Hosoyama A."/>
            <person name="Kimura A."/>
            <person name="Ichikawa N."/>
            <person name="Tamura T."/>
        </authorList>
    </citation>
    <scope>NUCLEOTIDE SEQUENCE [LARGE SCALE GENOMIC DNA]</scope>
    <source>
        <strain evidence="1 2">NBRC 13850</strain>
    </source>
</reference>
<proteinExistence type="predicted"/>
<dbReference type="OrthoDB" id="3808065at2"/>
<gene>
    <name evidence="1" type="ORF">EHYA_05671</name>
</gene>
<dbReference type="InterPro" id="IPR036388">
    <property type="entry name" value="WH-like_DNA-bd_sf"/>
</dbReference>
<dbReference type="Proteomes" id="UP000286931">
    <property type="component" value="Unassembled WGS sequence"/>
</dbReference>
<dbReference type="SUPFAM" id="SSF46785">
    <property type="entry name" value="Winged helix' DNA-binding domain"/>
    <property type="match status" value="1"/>
</dbReference>
<dbReference type="AlphaFoldDB" id="A0A401YTQ2"/>
<evidence type="ECO:0000313" key="2">
    <source>
        <dbReference type="Proteomes" id="UP000286931"/>
    </source>
</evidence>